<dbReference type="Proteomes" id="UP000007014">
    <property type="component" value="Chromosome 18"/>
</dbReference>
<keyword evidence="2" id="KW-1185">Reference proteome</keyword>
<gene>
    <name evidence="1" type="ORF">CYME_CMR168C</name>
</gene>
<dbReference type="GeneID" id="16996673"/>
<sequence length="168" mass="18033">MVYFEHALMCGKTAVLGERRLQAFVFSAAAGRLAAGGHVPRCRGRPSRGMQRFYQRATKGALGFREPVRSELALDGGGGGGQSLEALGTLPTDAESQQYLADIERLRALDPETCPTCKNAGMIQCPACNGSGLRPAKPDEVYRFFCETCLGKKLVRCPDCPGRCLSCG</sequence>
<dbReference type="EMBL" id="AP006500">
    <property type="protein sequence ID" value="BAM82415.1"/>
    <property type="molecule type" value="Genomic_DNA"/>
</dbReference>
<protein>
    <submittedName>
        <fullName evidence="1">Uncharacterized protein</fullName>
    </submittedName>
</protein>
<reference evidence="1 2" key="2">
    <citation type="journal article" date="2007" name="BMC Biol.">
        <title>A 100%-complete sequence reveals unusually simple genomic features in the hot-spring red alga Cyanidioschyzon merolae.</title>
        <authorList>
            <person name="Nozaki H."/>
            <person name="Takano H."/>
            <person name="Misumi O."/>
            <person name="Terasawa K."/>
            <person name="Matsuzaki M."/>
            <person name="Maruyama S."/>
            <person name="Nishida K."/>
            <person name="Yagisawa F."/>
            <person name="Yoshida Y."/>
            <person name="Fujiwara T."/>
            <person name="Takio S."/>
            <person name="Tamura K."/>
            <person name="Chung S.J."/>
            <person name="Nakamura S."/>
            <person name="Kuroiwa H."/>
            <person name="Tanaka K."/>
            <person name="Sato N."/>
            <person name="Kuroiwa T."/>
        </authorList>
    </citation>
    <scope>NUCLEOTIDE SEQUENCE [LARGE SCALE GENOMIC DNA]</scope>
    <source>
        <strain evidence="1 2">10D</strain>
    </source>
</reference>
<dbReference type="SUPFAM" id="SSF57938">
    <property type="entry name" value="DnaJ/Hsp40 cysteine-rich domain"/>
    <property type="match status" value="1"/>
</dbReference>
<dbReference type="InterPro" id="IPR036410">
    <property type="entry name" value="HSP_DnaJ_Cys-rich_dom_sf"/>
</dbReference>
<dbReference type="HOGENOM" id="CLU_1588794_0_0_1"/>
<reference evidence="1 2" key="1">
    <citation type="journal article" date="2004" name="Nature">
        <title>Genome sequence of the ultrasmall unicellular red alga Cyanidioschyzon merolae 10D.</title>
        <authorList>
            <person name="Matsuzaki M."/>
            <person name="Misumi O."/>
            <person name="Shin-i T."/>
            <person name="Maruyama S."/>
            <person name="Takahara M."/>
            <person name="Miyagishima S."/>
            <person name="Mori T."/>
            <person name="Nishida K."/>
            <person name="Yagisawa F."/>
            <person name="Nishida K."/>
            <person name="Yoshida Y."/>
            <person name="Nishimura Y."/>
            <person name="Nakao S."/>
            <person name="Kobayashi T."/>
            <person name="Momoyama Y."/>
            <person name="Higashiyama T."/>
            <person name="Minoda A."/>
            <person name="Sano M."/>
            <person name="Nomoto H."/>
            <person name="Oishi K."/>
            <person name="Hayashi H."/>
            <person name="Ohta F."/>
            <person name="Nishizaka S."/>
            <person name="Haga S."/>
            <person name="Miura S."/>
            <person name="Morishita T."/>
            <person name="Kabeya Y."/>
            <person name="Terasawa K."/>
            <person name="Suzuki Y."/>
            <person name="Ishii Y."/>
            <person name="Asakawa S."/>
            <person name="Takano H."/>
            <person name="Ohta N."/>
            <person name="Kuroiwa H."/>
            <person name="Tanaka K."/>
            <person name="Shimizu N."/>
            <person name="Sugano S."/>
            <person name="Sato N."/>
            <person name="Nozaki H."/>
            <person name="Ogasawara N."/>
            <person name="Kohara Y."/>
            <person name="Kuroiwa T."/>
        </authorList>
    </citation>
    <scope>NUCLEOTIDE SEQUENCE [LARGE SCALE GENOMIC DNA]</scope>
    <source>
        <strain evidence="1 2">10D</strain>
    </source>
</reference>
<organism evidence="1 2">
    <name type="scientific">Cyanidioschyzon merolae (strain NIES-3377 / 10D)</name>
    <name type="common">Unicellular red alga</name>
    <dbReference type="NCBI Taxonomy" id="280699"/>
    <lineage>
        <taxon>Eukaryota</taxon>
        <taxon>Rhodophyta</taxon>
        <taxon>Bangiophyceae</taxon>
        <taxon>Cyanidiales</taxon>
        <taxon>Cyanidiaceae</taxon>
        <taxon>Cyanidioschyzon</taxon>
    </lineage>
</organism>
<name>M1V6R4_CYAM1</name>
<dbReference type="KEGG" id="cme:CYME_CMR168C"/>
<evidence type="ECO:0000313" key="2">
    <source>
        <dbReference type="Proteomes" id="UP000007014"/>
    </source>
</evidence>
<proteinExistence type="predicted"/>
<dbReference type="AlphaFoldDB" id="M1V6R4"/>
<evidence type="ECO:0000313" key="1">
    <source>
        <dbReference type="EMBL" id="BAM82415.1"/>
    </source>
</evidence>
<accession>M1V6R4</accession>
<dbReference type="RefSeq" id="XP_005538451.1">
    <property type="nucleotide sequence ID" value="XM_005538394.1"/>
</dbReference>
<dbReference type="Gramene" id="CMR168CT">
    <property type="protein sequence ID" value="CMR168CT"/>
    <property type="gene ID" value="CMR168C"/>
</dbReference>